<name>A0A8K0V291_9AGAR</name>
<dbReference type="OrthoDB" id="3225203at2759"/>
<protein>
    <submittedName>
        <fullName evidence="2">Uncharacterized protein</fullName>
    </submittedName>
</protein>
<feature type="region of interest" description="Disordered" evidence="1">
    <location>
        <begin position="472"/>
        <end position="502"/>
    </location>
</feature>
<feature type="compositionally biased region" description="Polar residues" evidence="1">
    <location>
        <begin position="904"/>
        <end position="914"/>
    </location>
</feature>
<feature type="region of interest" description="Disordered" evidence="1">
    <location>
        <begin position="342"/>
        <end position="409"/>
    </location>
</feature>
<feature type="region of interest" description="Disordered" evidence="1">
    <location>
        <begin position="225"/>
        <end position="257"/>
    </location>
</feature>
<feature type="compositionally biased region" description="Polar residues" evidence="1">
    <location>
        <begin position="811"/>
        <end position="821"/>
    </location>
</feature>
<keyword evidence="3" id="KW-1185">Reference proteome</keyword>
<reference evidence="2" key="1">
    <citation type="journal article" date="2021" name="New Phytol.">
        <title>Evolutionary innovations through gain and loss of genes in the ectomycorrhizal Boletales.</title>
        <authorList>
            <person name="Wu G."/>
            <person name="Miyauchi S."/>
            <person name="Morin E."/>
            <person name="Kuo A."/>
            <person name="Drula E."/>
            <person name="Varga T."/>
            <person name="Kohler A."/>
            <person name="Feng B."/>
            <person name="Cao Y."/>
            <person name="Lipzen A."/>
            <person name="Daum C."/>
            <person name="Hundley H."/>
            <person name="Pangilinan J."/>
            <person name="Johnson J."/>
            <person name="Barry K."/>
            <person name="LaButti K."/>
            <person name="Ng V."/>
            <person name="Ahrendt S."/>
            <person name="Min B."/>
            <person name="Choi I.G."/>
            <person name="Park H."/>
            <person name="Plett J.M."/>
            <person name="Magnuson J."/>
            <person name="Spatafora J.W."/>
            <person name="Nagy L.G."/>
            <person name="Henrissat B."/>
            <person name="Grigoriev I.V."/>
            <person name="Yang Z.L."/>
            <person name="Xu J."/>
            <person name="Martin F.M."/>
        </authorList>
    </citation>
    <scope>NUCLEOTIDE SEQUENCE</scope>
    <source>
        <strain evidence="2">KKN 215</strain>
    </source>
</reference>
<evidence type="ECO:0000256" key="1">
    <source>
        <dbReference type="SAM" id="MobiDB-lite"/>
    </source>
</evidence>
<feature type="region of interest" description="Disordered" evidence="1">
    <location>
        <begin position="305"/>
        <end position="326"/>
    </location>
</feature>
<feature type="compositionally biased region" description="Polar residues" evidence="1">
    <location>
        <begin position="924"/>
        <end position="935"/>
    </location>
</feature>
<dbReference type="AlphaFoldDB" id="A0A8K0V291"/>
<accession>A0A8K0V291</accession>
<feature type="compositionally biased region" description="Polar residues" evidence="1">
    <location>
        <begin position="703"/>
        <end position="715"/>
    </location>
</feature>
<dbReference type="EMBL" id="JAEVFJ010000001">
    <property type="protein sequence ID" value="KAH8108012.1"/>
    <property type="molecule type" value="Genomic_DNA"/>
</dbReference>
<feature type="compositionally biased region" description="Low complexity" evidence="1">
    <location>
        <begin position="355"/>
        <end position="367"/>
    </location>
</feature>
<feature type="compositionally biased region" description="Basic and acidic residues" evidence="1">
    <location>
        <begin position="238"/>
        <end position="251"/>
    </location>
</feature>
<feature type="region of interest" description="Disordered" evidence="1">
    <location>
        <begin position="753"/>
        <end position="821"/>
    </location>
</feature>
<feature type="compositionally biased region" description="Basic and acidic residues" evidence="1">
    <location>
        <begin position="394"/>
        <end position="406"/>
    </location>
</feature>
<gene>
    <name evidence="2" type="ORF">BXZ70DRAFT_29279</name>
</gene>
<evidence type="ECO:0000313" key="3">
    <source>
        <dbReference type="Proteomes" id="UP000813824"/>
    </source>
</evidence>
<comment type="caution">
    <text evidence="2">The sequence shown here is derived from an EMBL/GenBank/DDBJ whole genome shotgun (WGS) entry which is preliminary data.</text>
</comment>
<feature type="compositionally biased region" description="Low complexity" evidence="1">
    <location>
        <begin position="881"/>
        <end position="894"/>
    </location>
</feature>
<organism evidence="2 3">
    <name type="scientific">Cristinia sonorae</name>
    <dbReference type="NCBI Taxonomy" id="1940300"/>
    <lineage>
        <taxon>Eukaryota</taxon>
        <taxon>Fungi</taxon>
        <taxon>Dikarya</taxon>
        <taxon>Basidiomycota</taxon>
        <taxon>Agaricomycotina</taxon>
        <taxon>Agaricomycetes</taxon>
        <taxon>Agaricomycetidae</taxon>
        <taxon>Agaricales</taxon>
        <taxon>Pleurotineae</taxon>
        <taxon>Stephanosporaceae</taxon>
        <taxon>Cristinia</taxon>
    </lineage>
</organism>
<proteinExistence type="predicted"/>
<dbReference type="Proteomes" id="UP000813824">
    <property type="component" value="Unassembled WGS sequence"/>
</dbReference>
<feature type="region of interest" description="Disordered" evidence="1">
    <location>
        <begin position="881"/>
        <end position="963"/>
    </location>
</feature>
<sequence>MDLLQTGGHREGAIMPIACRLVPTDQWLVTHIDCTWKVKHLKLFLLAKFFPSSFISTPHLPRVQTSSKRRAVSPIRFAAQPQLSPTTAAQVSDGENGYGEEEEDFGDEIFTQFKWTANMRKSTPVVPMIAKPETAQATSEDKSSGNADPALYTLLSFSTGQILEDHLAFEWFNLNPHELLELHSAGFFVSLPKSVPDHYVLPYFEAPVWALRAISRNLDSIEAGSKKGESMENSPYGSDDRGADPHSSRREKLAKKRQTKLEWRTRWAVVHKGLFKLCKSRDNPEPTHVSSLSSLAAIRGAEHLSITHHAPSSSNSGYDGKGKGKDRPASKFILSIKFHSEKSARHLQPRPSVTDMSMGGSSGWWRRGSSDHGGRKGSNQDSDTMGDSLEGSGDGEREERSHKEPTDGSDMLILDMLTEEAFQHILRLFHLHAPVTVHSSFFPASRSPPVTESQPGFAGHLQASLDDNFVGRAPSPISFASRPPSVPSSPSSSRSLLPSFESESILSPPLTEPLEIPTEIRSVKYPEWRKKVVERARRAGVGFMDTAISHHVFGDCPPDVDKYSPGIRDRTHMHDDTESFISGQLSTQTLVEGGEATVNPWDEDDLLYPTGVLDQNDTDSSDDDDTGSEVEWEGWANGVRQRREEIFTKLKEEREMSAIRWDSNWTWNGQQDIGDDALQTTDSMSISPRANQASFMIPPKSTDPVQGNKSHGRSVTSYASADSLFKRTITRGEIKRSGSATVVGRVVRTDPHSIDIADPGWRVRPRSPLSSEHDDEYPEDVLGYEPRYTFATPPSSSRSSGSRHQQRLESDSSSPFHSYLDSSQRMPMSMAMTTISSVVSVGGREVANSKKKEAEKTRSRRSVLTAYSAYHGVPPFGHDYAGSSSTSSRSAYKAKSYEGLEQVAESQTESQLLKSRTKPKLTMQIAQLVTPSPSLQHPAHVDSDAAADLDSPRFASPEAVDSD</sequence>
<feature type="region of interest" description="Disordered" evidence="1">
    <location>
        <begin position="695"/>
        <end position="715"/>
    </location>
</feature>
<feature type="compositionally biased region" description="Low complexity" evidence="1">
    <location>
        <begin position="478"/>
        <end position="502"/>
    </location>
</feature>
<feature type="region of interest" description="Disordered" evidence="1">
    <location>
        <begin position="82"/>
        <end position="101"/>
    </location>
</feature>
<evidence type="ECO:0000313" key="2">
    <source>
        <dbReference type="EMBL" id="KAH8108012.1"/>
    </source>
</evidence>